<dbReference type="PANTHER" id="PTHR43065:SF46">
    <property type="entry name" value="C4-DICARBOXYLATE TRANSPORT SENSOR PROTEIN DCTB"/>
    <property type="match status" value="1"/>
</dbReference>
<dbReference type="InterPro" id="IPR003661">
    <property type="entry name" value="HisK_dim/P_dom"/>
</dbReference>
<reference evidence="20 21" key="1">
    <citation type="submission" date="2016-04" db="EMBL/GenBank/DDBJ databases">
        <title>Genome sequence of Clostridium magnum DSM 2767.</title>
        <authorList>
            <person name="Poehlein A."/>
            <person name="Uhlig R."/>
            <person name="Fischer R."/>
            <person name="Bahl H."/>
            <person name="Daniel R."/>
        </authorList>
    </citation>
    <scope>NUCLEOTIDE SEQUENCE [LARGE SCALE GENOMIC DNA]</scope>
    <source>
        <strain evidence="20 21">DSM 2767</strain>
    </source>
</reference>
<dbReference type="Gene3D" id="1.10.287.130">
    <property type="match status" value="1"/>
</dbReference>
<feature type="domain" description="Response regulatory" evidence="19">
    <location>
        <begin position="634"/>
        <end position="747"/>
    </location>
</feature>
<comment type="caution">
    <text evidence="20">The sequence shown here is derived from an EMBL/GenBank/DDBJ whole genome shotgun (WGS) entry which is preliminary data.</text>
</comment>
<dbReference type="CDD" id="cd17546">
    <property type="entry name" value="REC_hyHK_CKI1_RcsC-like"/>
    <property type="match status" value="1"/>
</dbReference>
<dbReference type="InterPro" id="IPR036097">
    <property type="entry name" value="HisK_dim/P_sf"/>
</dbReference>
<keyword evidence="7" id="KW-0808">Transferase</keyword>
<dbReference type="Gene3D" id="3.30.565.10">
    <property type="entry name" value="Histidine kinase-like ATPase, C-terminal domain"/>
    <property type="match status" value="1"/>
</dbReference>
<evidence type="ECO:0000256" key="13">
    <source>
        <dbReference type="ARBA" id="ARBA00023012"/>
    </source>
</evidence>
<feature type="transmembrane region" description="Helical" evidence="17">
    <location>
        <begin position="314"/>
        <end position="333"/>
    </location>
</feature>
<dbReference type="InterPro" id="IPR001789">
    <property type="entry name" value="Sig_transdc_resp-reg_receiver"/>
</dbReference>
<dbReference type="GO" id="GO:0005524">
    <property type="term" value="F:ATP binding"/>
    <property type="evidence" value="ECO:0007669"/>
    <property type="project" value="UniProtKB-KW"/>
</dbReference>
<feature type="modified residue" description="4-aspartylphosphate" evidence="16">
    <location>
        <position position="685"/>
    </location>
</feature>
<dbReference type="SMART" id="SM00387">
    <property type="entry name" value="HATPase_c"/>
    <property type="match status" value="1"/>
</dbReference>
<dbReference type="GO" id="GO:0005886">
    <property type="term" value="C:plasma membrane"/>
    <property type="evidence" value="ECO:0007669"/>
    <property type="project" value="UniProtKB-SubCell"/>
</dbReference>
<evidence type="ECO:0000256" key="14">
    <source>
        <dbReference type="ARBA" id="ARBA00023136"/>
    </source>
</evidence>
<dbReference type="EMBL" id="LWAE01000004">
    <property type="protein sequence ID" value="KZL90926.1"/>
    <property type="molecule type" value="Genomic_DNA"/>
</dbReference>
<evidence type="ECO:0000256" key="15">
    <source>
        <dbReference type="ARBA" id="ARBA00024867"/>
    </source>
</evidence>
<dbReference type="PROSITE" id="PS50110">
    <property type="entry name" value="RESPONSE_REGULATORY"/>
    <property type="match status" value="1"/>
</dbReference>
<dbReference type="CDD" id="cd00082">
    <property type="entry name" value="HisKA"/>
    <property type="match status" value="1"/>
</dbReference>
<dbReference type="Pfam" id="PF00512">
    <property type="entry name" value="HisKA"/>
    <property type="match status" value="1"/>
</dbReference>
<dbReference type="GO" id="GO:0000155">
    <property type="term" value="F:phosphorelay sensor kinase activity"/>
    <property type="evidence" value="ECO:0007669"/>
    <property type="project" value="InterPro"/>
</dbReference>
<dbReference type="SUPFAM" id="SSF52172">
    <property type="entry name" value="CheY-like"/>
    <property type="match status" value="1"/>
</dbReference>
<comment type="catalytic activity">
    <reaction evidence="1">
        <text>ATP + protein L-histidine = ADP + protein N-phospho-L-histidine.</text>
        <dbReference type="EC" id="2.7.13.3"/>
    </reaction>
</comment>
<dbReference type="PATRIC" id="fig|1121326.3.peg.3882"/>
<evidence type="ECO:0000256" key="11">
    <source>
        <dbReference type="ARBA" id="ARBA00022840"/>
    </source>
</evidence>
<accession>A0A161X9L7</accession>
<dbReference type="Gene3D" id="3.40.50.2300">
    <property type="match status" value="1"/>
</dbReference>
<evidence type="ECO:0000256" key="10">
    <source>
        <dbReference type="ARBA" id="ARBA00022777"/>
    </source>
</evidence>
<evidence type="ECO:0000256" key="4">
    <source>
        <dbReference type="ARBA" id="ARBA00018672"/>
    </source>
</evidence>
<dbReference type="OrthoDB" id="9784397at2"/>
<evidence type="ECO:0000256" key="17">
    <source>
        <dbReference type="SAM" id="Phobius"/>
    </source>
</evidence>
<evidence type="ECO:0000256" key="3">
    <source>
        <dbReference type="ARBA" id="ARBA00012438"/>
    </source>
</evidence>
<evidence type="ECO:0000256" key="7">
    <source>
        <dbReference type="ARBA" id="ARBA00022679"/>
    </source>
</evidence>
<evidence type="ECO:0000256" key="9">
    <source>
        <dbReference type="ARBA" id="ARBA00022741"/>
    </source>
</evidence>
<keyword evidence="10" id="KW-0418">Kinase</keyword>
<dbReference type="Pfam" id="PF02518">
    <property type="entry name" value="HATPase_c"/>
    <property type="match status" value="1"/>
</dbReference>
<dbReference type="InterPro" id="IPR011006">
    <property type="entry name" value="CheY-like_superfamily"/>
</dbReference>
<keyword evidence="8 17" id="KW-0812">Transmembrane</keyword>
<comment type="function">
    <text evidence="15">May play the central regulatory role in sporulation. It may be an element of the effector pathway responsible for the activation of sporulation genes in response to nutritional stress. Spo0A may act in concert with spo0H (a sigma factor) to control the expression of some genes that are critical to the sporulation process.</text>
</comment>
<gene>
    <name evidence="20" type="ORF">CLMAG_38370</name>
</gene>
<dbReference type="CDD" id="cd18774">
    <property type="entry name" value="PDC2_HK_sensor"/>
    <property type="match status" value="1"/>
</dbReference>
<organism evidence="20 21">
    <name type="scientific">Clostridium magnum DSM 2767</name>
    <dbReference type="NCBI Taxonomy" id="1121326"/>
    <lineage>
        <taxon>Bacteria</taxon>
        <taxon>Bacillati</taxon>
        <taxon>Bacillota</taxon>
        <taxon>Clostridia</taxon>
        <taxon>Eubacteriales</taxon>
        <taxon>Clostridiaceae</taxon>
        <taxon>Clostridium</taxon>
    </lineage>
</organism>
<evidence type="ECO:0000256" key="12">
    <source>
        <dbReference type="ARBA" id="ARBA00022989"/>
    </source>
</evidence>
<dbReference type="SMART" id="SM00388">
    <property type="entry name" value="HisKA"/>
    <property type="match status" value="1"/>
</dbReference>
<dbReference type="InterPro" id="IPR036890">
    <property type="entry name" value="HATPase_C_sf"/>
</dbReference>
<evidence type="ECO:0000313" key="21">
    <source>
        <dbReference type="Proteomes" id="UP000076603"/>
    </source>
</evidence>
<keyword evidence="6 16" id="KW-0597">Phosphoprotein</keyword>
<dbReference type="InterPro" id="IPR003594">
    <property type="entry name" value="HATPase_dom"/>
</dbReference>
<feature type="domain" description="Histidine kinase" evidence="18">
    <location>
        <begin position="385"/>
        <end position="611"/>
    </location>
</feature>
<keyword evidence="21" id="KW-1185">Reference proteome</keyword>
<keyword evidence="11" id="KW-0067">ATP-binding</keyword>
<evidence type="ECO:0000256" key="16">
    <source>
        <dbReference type="PROSITE-ProRule" id="PRU00169"/>
    </source>
</evidence>
<sequence>MTLISRLKRKLMVKNKIRRTVVYMLLVVILSGFIYLAYDEYKKAIIVQQQQQMLAMSKSISRSIQLFTDDVADSIKVVTLDKDFIKSISYIEDGKMLDVYNKKIKSYYEANDGEVDSIFFYNKNGELVTQYPKALENIDDILQKDADIAISKKRTHIGKVHLDKTKNIFIYNIYQPVFDGDNFKGVISAGIKIDAIYSKLIAPVKVGEKGYALVKDQEGIIIMHQLKDQIGIDVIETRKQMYPGLDFRELEQLIDHQLKGEEGVAIYHSYWWAEEALKKVKKLNAYTPVELGDYFWVVAVTMSYDEIQGPISKFLGIVTGIVIIIMVIAYFFTSELFKMKKNKAELEKETEYLRMLNESSEQLRKKEAELYHSHKLKMIGTLAGGIAHDINNLLTPILGYSELLLMRTTEDKEYYEDVEEILKASKKGKDLIEQILFFSRNDKESVKIESVNINEVARETIKLLKAVIPKDVIIKENIKEDCGYIKANSTQIHQVIFNLCTNAYQSIKNNRGTVEISLNTIDGIEANNINNTLSKKGDYVEIMIKDNGCGMDEETKKRIFDPFFTTKDIGKGSGLGLFVVQNIVDKYGGIITVDSELGVGSYFKVYLPLVDKEVNVEVDENSKYRSLKDTSSKRILVVDDSEENIKVIKKSLEHLGFKVVVETDGKKAIRVFKKDNKKFDIVITDYMMPNIKGFELAKEIKKIKDIPIILMSGYIDKNDINYNSIVDVFIKKPLELSELLEAISKVS</sequence>
<dbReference type="Proteomes" id="UP000076603">
    <property type="component" value="Unassembled WGS sequence"/>
</dbReference>
<evidence type="ECO:0000256" key="1">
    <source>
        <dbReference type="ARBA" id="ARBA00000085"/>
    </source>
</evidence>
<proteinExistence type="predicted"/>
<dbReference type="InterPro" id="IPR004358">
    <property type="entry name" value="Sig_transdc_His_kin-like_C"/>
</dbReference>
<evidence type="ECO:0000259" key="18">
    <source>
        <dbReference type="PROSITE" id="PS50109"/>
    </source>
</evidence>
<protein>
    <recommendedName>
        <fullName evidence="4">Stage 0 sporulation protein A homolog</fullName>
        <ecNumber evidence="3">2.7.13.3</ecNumber>
    </recommendedName>
</protein>
<keyword evidence="9" id="KW-0547">Nucleotide-binding</keyword>
<dbReference type="InterPro" id="IPR005467">
    <property type="entry name" value="His_kinase_dom"/>
</dbReference>
<dbReference type="AlphaFoldDB" id="A0A161X9L7"/>
<dbReference type="PANTHER" id="PTHR43065">
    <property type="entry name" value="SENSOR HISTIDINE KINASE"/>
    <property type="match status" value="1"/>
</dbReference>
<dbReference type="Pfam" id="PF02743">
    <property type="entry name" value="dCache_1"/>
    <property type="match status" value="1"/>
</dbReference>
<dbReference type="SMART" id="SM00448">
    <property type="entry name" value="REC"/>
    <property type="match status" value="1"/>
</dbReference>
<dbReference type="EC" id="2.7.13.3" evidence="3"/>
<evidence type="ECO:0000256" key="2">
    <source>
        <dbReference type="ARBA" id="ARBA00004651"/>
    </source>
</evidence>
<evidence type="ECO:0000259" key="19">
    <source>
        <dbReference type="PROSITE" id="PS50110"/>
    </source>
</evidence>
<dbReference type="Gene3D" id="3.30.450.20">
    <property type="entry name" value="PAS domain"/>
    <property type="match status" value="1"/>
</dbReference>
<keyword evidence="14 17" id="KW-0472">Membrane</keyword>
<dbReference type="PROSITE" id="PS50109">
    <property type="entry name" value="HIS_KIN"/>
    <property type="match status" value="1"/>
</dbReference>
<dbReference type="Pfam" id="PF00072">
    <property type="entry name" value="Response_reg"/>
    <property type="match status" value="1"/>
</dbReference>
<keyword evidence="5" id="KW-1003">Cell membrane</keyword>
<dbReference type="InterPro" id="IPR033479">
    <property type="entry name" value="dCache_1"/>
</dbReference>
<evidence type="ECO:0000313" key="20">
    <source>
        <dbReference type="EMBL" id="KZL90926.1"/>
    </source>
</evidence>
<dbReference type="SUPFAM" id="SSF47384">
    <property type="entry name" value="Homodimeric domain of signal transducing histidine kinase"/>
    <property type="match status" value="1"/>
</dbReference>
<evidence type="ECO:0000256" key="5">
    <source>
        <dbReference type="ARBA" id="ARBA00022475"/>
    </source>
</evidence>
<name>A0A161X9L7_9CLOT</name>
<dbReference type="RefSeq" id="WP_066625956.1">
    <property type="nucleotide sequence ID" value="NZ_FQXL01000059.1"/>
</dbReference>
<comment type="subcellular location">
    <subcellularLocation>
        <location evidence="2">Cell membrane</location>
        <topology evidence="2">Multi-pass membrane protein</topology>
    </subcellularLocation>
</comment>
<dbReference type="PRINTS" id="PR00344">
    <property type="entry name" value="BCTRLSENSOR"/>
</dbReference>
<evidence type="ECO:0000256" key="8">
    <source>
        <dbReference type="ARBA" id="ARBA00022692"/>
    </source>
</evidence>
<dbReference type="SUPFAM" id="SSF55874">
    <property type="entry name" value="ATPase domain of HSP90 chaperone/DNA topoisomerase II/histidine kinase"/>
    <property type="match status" value="1"/>
</dbReference>
<evidence type="ECO:0000256" key="6">
    <source>
        <dbReference type="ARBA" id="ARBA00022553"/>
    </source>
</evidence>
<dbReference type="CDD" id="cd18773">
    <property type="entry name" value="PDC1_HK_sensor"/>
    <property type="match status" value="1"/>
</dbReference>
<keyword evidence="12 17" id="KW-1133">Transmembrane helix</keyword>
<feature type="transmembrane region" description="Helical" evidence="17">
    <location>
        <begin position="21"/>
        <end position="38"/>
    </location>
</feature>
<dbReference type="STRING" id="1121326.CLMAG_38370"/>
<keyword evidence="13" id="KW-0902">Two-component regulatory system</keyword>